<proteinExistence type="predicted"/>
<accession>A0A645IGU1</accession>
<protein>
    <recommendedName>
        <fullName evidence="2">IS21 family transposase ISPpu7</fullName>
    </recommendedName>
</protein>
<comment type="caution">
    <text evidence="1">The sequence shown here is derived from an EMBL/GenBank/DDBJ whole genome shotgun (WGS) entry which is preliminary data.</text>
</comment>
<gene>
    <name evidence="1" type="ORF">SDC9_198134</name>
</gene>
<organism evidence="1">
    <name type="scientific">bioreactor metagenome</name>
    <dbReference type="NCBI Taxonomy" id="1076179"/>
    <lineage>
        <taxon>unclassified sequences</taxon>
        <taxon>metagenomes</taxon>
        <taxon>ecological metagenomes</taxon>
    </lineage>
</organism>
<sequence length="160" mass="18486">MDVRITHSVVEVFYNSHRICSHPRLYGKPGQYHTIPEHMPDKHKMYLQWNSERFLSWAYSIGQYTGSVIKAILNSHKIEQQGYRACMGVLKLCDKYGIKRLEAACEKALSYTPNPSYKNIDSILKSGQDKLIPLPEKMHSADESHSFTRGADYYGRKKQC</sequence>
<evidence type="ECO:0008006" key="2">
    <source>
        <dbReference type="Google" id="ProtNLM"/>
    </source>
</evidence>
<dbReference type="AlphaFoldDB" id="A0A645IGU1"/>
<name>A0A645IGU1_9ZZZZ</name>
<reference evidence="1" key="1">
    <citation type="submission" date="2019-08" db="EMBL/GenBank/DDBJ databases">
        <authorList>
            <person name="Kucharzyk K."/>
            <person name="Murdoch R.W."/>
            <person name="Higgins S."/>
            <person name="Loffler F."/>
        </authorList>
    </citation>
    <scope>NUCLEOTIDE SEQUENCE</scope>
</reference>
<dbReference type="EMBL" id="VSSQ01114763">
    <property type="protein sequence ID" value="MPN50507.1"/>
    <property type="molecule type" value="Genomic_DNA"/>
</dbReference>
<evidence type="ECO:0000313" key="1">
    <source>
        <dbReference type="EMBL" id="MPN50507.1"/>
    </source>
</evidence>